<dbReference type="RefSeq" id="WP_100288125.1">
    <property type="nucleotide sequence ID" value="NZ_PHHA01000003.1"/>
</dbReference>
<sequence length="94" mass="10789">MANKICLEVMMSKEALSNLSISAKTEVWGGNVSRVDFNGNSFELLERYEEFITPIQLAVLNSKVAYKKRMQQAINKILSDILEEAEWENEEEEC</sequence>
<comment type="caution">
    <text evidence="1">The sequence shown here is derived from an EMBL/GenBank/DDBJ whole genome shotgun (WGS) entry which is preliminary data.</text>
</comment>
<proteinExistence type="predicted"/>
<dbReference type="AlphaFoldDB" id="A0A2M8S4Y4"/>
<accession>A0A2M8S4Y4</accession>
<keyword evidence="2" id="KW-1185">Reference proteome</keyword>
<dbReference type="OrthoDB" id="5689682at2"/>
<name>A0A2M8S4Y4_9PAST</name>
<evidence type="ECO:0000313" key="1">
    <source>
        <dbReference type="EMBL" id="PJG86193.1"/>
    </source>
</evidence>
<protein>
    <submittedName>
        <fullName evidence="1">Uncharacterized protein</fullName>
    </submittedName>
</protein>
<reference evidence="1 2" key="1">
    <citation type="submission" date="2017-11" db="EMBL/GenBank/DDBJ databases">
        <title>Reclassification of Bisgaard taxon 7 as Conservatibacter flavescens gen. nov., sp. nov.</title>
        <authorList>
            <person name="Christensen H."/>
        </authorList>
    </citation>
    <scope>NUCLEOTIDE SEQUENCE [LARGE SCALE GENOMIC DNA]</scope>
    <source>
        <strain evidence="1 2">7_4</strain>
    </source>
</reference>
<dbReference type="EMBL" id="PHHA01000003">
    <property type="protein sequence ID" value="PJG86193.1"/>
    <property type="molecule type" value="Genomic_DNA"/>
</dbReference>
<evidence type="ECO:0000313" key="2">
    <source>
        <dbReference type="Proteomes" id="UP000229329"/>
    </source>
</evidence>
<organism evidence="1 2">
    <name type="scientific">Conservatibacter flavescens</name>
    <dbReference type="NCBI Taxonomy" id="28161"/>
    <lineage>
        <taxon>Bacteria</taxon>
        <taxon>Pseudomonadati</taxon>
        <taxon>Pseudomonadota</taxon>
        <taxon>Gammaproteobacteria</taxon>
        <taxon>Pasteurellales</taxon>
        <taxon>Pasteurellaceae</taxon>
        <taxon>Conservatibacter</taxon>
    </lineage>
</organism>
<dbReference type="Proteomes" id="UP000229329">
    <property type="component" value="Unassembled WGS sequence"/>
</dbReference>
<gene>
    <name evidence="1" type="ORF">CVP05_03210</name>
</gene>